<dbReference type="PROSITE" id="PS51676">
    <property type="entry name" value="FF"/>
    <property type="match status" value="1"/>
</dbReference>
<dbReference type="eggNOG" id="KOG0155">
    <property type="taxonomic scope" value="Eukaryota"/>
</dbReference>
<dbReference type="PANTHER" id="PTHR15377:SF5">
    <property type="entry name" value="TRANSCRIPTION ELONGATION REGULATOR 1-LIKE PROTEIN"/>
    <property type="match status" value="1"/>
</dbReference>
<feature type="compositionally biased region" description="Basic and acidic residues" evidence="3">
    <location>
        <begin position="48"/>
        <end position="57"/>
    </location>
</feature>
<keyword evidence="1" id="KW-0677">Repeat</keyword>
<organism evidence="5 6">
    <name type="scientific">Heterocephalus glaber</name>
    <name type="common">Naked mole rat</name>
    <dbReference type="NCBI Taxonomy" id="10181"/>
    <lineage>
        <taxon>Eukaryota</taxon>
        <taxon>Metazoa</taxon>
        <taxon>Chordata</taxon>
        <taxon>Craniata</taxon>
        <taxon>Vertebrata</taxon>
        <taxon>Euteleostomi</taxon>
        <taxon>Mammalia</taxon>
        <taxon>Eutheria</taxon>
        <taxon>Euarchontoglires</taxon>
        <taxon>Glires</taxon>
        <taxon>Rodentia</taxon>
        <taxon>Hystricomorpha</taxon>
        <taxon>Bathyergidae</taxon>
        <taxon>Heterocephalus</taxon>
    </lineage>
</organism>
<dbReference type="InterPro" id="IPR045148">
    <property type="entry name" value="TCRG1-like"/>
</dbReference>
<evidence type="ECO:0000313" key="6">
    <source>
        <dbReference type="Proteomes" id="UP000006813"/>
    </source>
</evidence>
<keyword evidence="2" id="KW-0175">Coiled coil</keyword>
<accession>G5BFC3</accession>
<evidence type="ECO:0000313" key="5">
    <source>
        <dbReference type="EMBL" id="EHB07970.1"/>
    </source>
</evidence>
<gene>
    <name evidence="5" type="ORF">GW7_14061</name>
</gene>
<dbReference type="InterPro" id="IPR036517">
    <property type="entry name" value="FF_domain_sf"/>
</dbReference>
<protein>
    <submittedName>
        <fullName evidence="5">Transcription elongation regulator 1-like protein</fullName>
    </submittedName>
</protein>
<dbReference type="EMBL" id="JH169924">
    <property type="protein sequence ID" value="EHB07970.1"/>
    <property type="molecule type" value="Genomic_DNA"/>
</dbReference>
<feature type="region of interest" description="Disordered" evidence="3">
    <location>
        <begin position="48"/>
        <end position="117"/>
    </location>
</feature>
<feature type="domain" description="FF" evidence="4">
    <location>
        <begin position="120"/>
        <end position="173"/>
    </location>
</feature>
<dbReference type="Proteomes" id="UP000006813">
    <property type="component" value="Unassembled WGS sequence"/>
</dbReference>
<dbReference type="AlphaFoldDB" id="G5BFC3"/>
<dbReference type="GO" id="GO:0003712">
    <property type="term" value="F:transcription coregulator activity"/>
    <property type="evidence" value="ECO:0007669"/>
    <property type="project" value="TreeGrafter"/>
</dbReference>
<dbReference type="InterPro" id="IPR002713">
    <property type="entry name" value="FF_domain"/>
</dbReference>
<dbReference type="SUPFAM" id="SSF51045">
    <property type="entry name" value="WW domain"/>
    <property type="match status" value="1"/>
</dbReference>
<feature type="compositionally biased region" description="Basic and acidic residues" evidence="3">
    <location>
        <begin position="76"/>
        <end position="93"/>
    </location>
</feature>
<dbReference type="PANTHER" id="PTHR15377">
    <property type="entry name" value="TRANSCRIPTION ELONGATION REGULATOR 1"/>
    <property type="match status" value="1"/>
</dbReference>
<dbReference type="InterPro" id="IPR057565">
    <property type="entry name" value="WW_TCRG1_3rd"/>
</dbReference>
<dbReference type="Pfam" id="PF23517">
    <property type="entry name" value="WW_TCERG1"/>
    <property type="match status" value="1"/>
</dbReference>
<evidence type="ECO:0000256" key="1">
    <source>
        <dbReference type="ARBA" id="ARBA00022737"/>
    </source>
</evidence>
<dbReference type="GO" id="GO:0005634">
    <property type="term" value="C:nucleus"/>
    <property type="evidence" value="ECO:0007669"/>
    <property type="project" value="TreeGrafter"/>
</dbReference>
<dbReference type="Pfam" id="PF01846">
    <property type="entry name" value="FF"/>
    <property type="match status" value="1"/>
</dbReference>
<dbReference type="FunFam" id="1.10.10.440:FF:000001">
    <property type="entry name" value="Transcription elongation regulator 1 like"/>
    <property type="match status" value="1"/>
</dbReference>
<dbReference type="SMART" id="SM00441">
    <property type="entry name" value="FF"/>
    <property type="match status" value="1"/>
</dbReference>
<dbReference type="GO" id="GO:0070063">
    <property type="term" value="F:RNA polymerase binding"/>
    <property type="evidence" value="ECO:0007669"/>
    <property type="project" value="InterPro"/>
</dbReference>
<dbReference type="SUPFAM" id="SSF81698">
    <property type="entry name" value="FF domain"/>
    <property type="match status" value="1"/>
</dbReference>
<dbReference type="InterPro" id="IPR036020">
    <property type="entry name" value="WW_dom_sf"/>
</dbReference>
<dbReference type="Gene3D" id="2.20.70.10">
    <property type="match status" value="1"/>
</dbReference>
<sequence length="227" mass="26485">MRQRGRAGPETKKIRCVVWTGDDRVFFFNPTMQLSVWEKPMDLKNRGDLKKIIDDPPHKRKLEAAATDSSDGSSSEDGREEQNVKTKRNRMEGYESPCLEEAEREDKGTRTPPPKTLLPLEERATHFRDMLLERGVSAFSTWEKELHKIVFDPRYLLLNSEERKQIFEQFVKTRIKEEYKEKKSKLLLAKEEFKKLLEESKVSPRKAKFPKEGTLTLASNDEWVPSG</sequence>
<name>G5BFC3_HETGA</name>
<evidence type="ECO:0000259" key="4">
    <source>
        <dbReference type="PROSITE" id="PS51676"/>
    </source>
</evidence>
<proteinExistence type="predicted"/>
<evidence type="ECO:0000256" key="2">
    <source>
        <dbReference type="SAM" id="Coils"/>
    </source>
</evidence>
<evidence type="ECO:0000256" key="3">
    <source>
        <dbReference type="SAM" id="MobiDB-lite"/>
    </source>
</evidence>
<feature type="coiled-coil region" evidence="2">
    <location>
        <begin position="172"/>
        <end position="199"/>
    </location>
</feature>
<dbReference type="FunFam" id="2.20.70.10:FF:000049">
    <property type="entry name" value="Transcription elongation regulator 1-like"/>
    <property type="match status" value="1"/>
</dbReference>
<dbReference type="Gene3D" id="1.10.10.440">
    <property type="entry name" value="FF domain"/>
    <property type="match status" value="1"/>
</dbReference>
<reference evidence="5 6" key="1">
    <citation type="journal article" date="2011" name="Nature">
        <title>Genome sequencing reveals insights into physiology and longevity of the naked mole rat.</title>
        <authorList>
            <person name="Kim E.B."/>
            <person name="Fang X."/>
            <person name="Fushan A.A."/>
            <person name="Huang Z."/>
            <person name="Lobanov A.V."/>
            <person name="Han L."/>
            <person name="Marino S.M."/>
            <person name="Sun X."/>
            <person name="Turanov A.A."/>
            <person name="Yang P."/>
            <person name="Yim S.H."/>
            <person name="Zhao X."/>
            <person name="Kasaikina M.V."/>
            <person name="Stoletzki N."/>
            <person name="Peng C."/>
            <person name="Polak P."/>
            <person name="Xiong Z."/>
            <person name="Kiezun A."/>
            <person name="Zhu Y."/>
            <person name="Chen Y."/>
            <person name="Kryukov G.V."/>
            <person name="Zhang Q."/>
            <person name="Peshkin L."/>
            <person name="Yang L."/>
            <person name="Bronson R.T."/>
            <person name="Buffenstein R."/>
            <person name="Wang B."/>
            <person name="Han C."/>
            <person name="Li Q."/>
            <person name="Chen L."/>
            <person name="Zhao W."/>
            <person name="Sunyaev S.R."/>
            <person name="Park T.J."/>
            <person name="Zhang G."/>
            <person name="Wang J."/>
            <person name="Gladyshev V.N."/>
        </authorList>
    </citation>
    <scope>NUCLEOTIDE SEQUENCE [LARGE SCALE GENOMIC DNA]</scope>
</reference>
<dbReference type="STRING" id="10181.G5BFC3"/>
<dbReference type="InParanoid" id="G5BFC3"/>